<feature type="signal peptide" evidence="1">
    <location>
        <begin position="1"/>
        <end position="17"/>
    </location>
</feature>
<dbReference type="AlphaFoldDB" id="A0A9P0CG98"/>
<accession>A0A9P0CG98</accession>
<evidence type="ECO:0000313" key="3">
    <source>
        <dbReference type="Proteomes" id="UP001153636"/>
    </source>
</evidence>
<evidence type="ECO:0000256" key="1">
    <source>
        <dbReference type="SAM" id="SignalP"/>
    </source>
</evidence>
<proteinExistence type="predicted"/>
<keyword evidence="1" id="KW-0732">Signal</keyword>
<keyword evidence="3" id="KW-1185">Reference proteome</keyword>
<feature type="chain" id="PRO_5040155202" evidence="1">
    <location>
        <begin position="18"/>
        <end position="224"/>
    </location>
</feature>
<organism evidence="2 3">
    <name type="scientific">Psylliodes chrysocephalus</name>
    <dbReference type="NCBI Taxonomy" id="3402493"/>
    <lineage>
        <taxon>Eukaryota</taxon>
        <taxon>Metazoa</taxon>
        <taxon>Ecdysozoa</taxon>
        <taxon>Arthropoda</taxon>
        <taxon>Hexapoda</taxon>
        <taxon>Insecta</taxon>
        <taxon>Pterygota</taxon>
        <taxon>Neoptera</taxon>
        <taxon>Endopterygota</taxon>
        <taxon>Coleoptera</taxon>
        <taxon>Polyphaga</taxon>
        <taxon>Cucujiformia</taxon>
        <taxon>Chrysomeloidea</taxon>
        <taxon>Chrysomelidae</taxon>
        <taxon>Galerucinae</taxon>
        <taxon>Alticini</taxon>
        <taxon>Psylliodes</taxon>
    </lineage>
</organism>
<dbReference type="OrthoDB" id="7686329at2759"/>
<sequence length="224" mass="25094">MLIKTIILILPVCFTVASPVPDKKDNKLSDAKVLYDQRQEGEWNVRAHLDNFIIMIIPSQTVSPSTSSPGLLDFLTKSFPKASYFKRFKHVKKQKPDPLQEETISFIESKTAPYHVDLSQSSTDVIKAKDDIVLASSPSLTVVKPEATRTKRSATHYVLAIPAEEGYVSSRHVDPKSAIRKHKKTIKEKGKRREELKLLGAENEQCGPGMVRDSYGICVVLTFI</sequence>
<reference evidence="2" key="1">
    <citation type="submission" date="2022-01" db="EMBL/GenBank/DDBJ databases">
        <authorList>
            <person name="King R."/>
        </authorList>
    </citation>
    <scope>NUCLEOTIDE SEQUENCE</scope>
</reference>
<name>A0A9P0CG98_9CUCU</name>
<dbReference type="Proteomes" id="UP001153636">
    <property type="component" value="Chromosome 11"/>
</dbReference>
<protein>
    <submittedName>
        <fullName evidence="2">Uncharacterized protein</fullName>
    </submittedName>
</protein>
<dbReference type="EMBL" id="OV651823">
    <property type="protein sequence ID" value="CAH1101684.1"/>
    <property type="molecule type" value="Genomic_DNA"/>
</dbReference>
<gene>
    <name evidence="2" type="ORF">PSYICH_LOCUS2741</name>
</gene>
<evidence type="ECO:0000313" key="2">
    <source>
        <dbReference type="EMBL" id="CAH1101684.1"/>
    </source>
</evidence>